<proteinExistence type="predicted"/>
<evidence type="ECO:0000259" key="4">
    <source>
        <dbReference type="PROSITE" id="PS51186"/>
    </source>
</evidence>
<dbReference type="InterPro" id="IPR050832">
    <property type="entry name" value="Bact_Acetyltransf"/>
</dbReference>
<dbReference type="Proteomes" id="UP001553161">
    <property type="component" value="Unassembled WGS sequence"/>
</dbReference>
<dbReference type="PANTHER" id="PTHR43877">
    <property type="entry name" value="AMINOALKYLPHOSPHONATE N-ACETYLTRANSFERASE-RELATED-RELATED"/>
    <property type="match status" value="1"/>
</dbReference>
<evidence type="ECO:0000313" key="5">
    <source>
        <dbReference type="EMBL" id="MEV8466793.1"/>
    </source>
</evidence>
<keyword evidence="2" id="KW-0012">Acyltransferase</keyword>
<accession>A0ABV3L5N7</accession>
<evidence type="ECO:0000256" key="1">
    <source>
        <dbReference type="ARBA" id="ARBA00022679"/>
    </source>
</evidence>
<keyword evidence="6" id="KW-1185">Reference proteome</keyword>
<keyword evidence="1" id="KW-0808">Transferase</keyword>
<protein>
    <submittedName>
        <fullName evidence="5">GNAT family N-acetyltransferase</fullName>
    </submittedName>
</protein>
<dbReference type="EMBL" id="JBFBVU010000008">
    <property type="protein sequence ID" value="MEV8466793.1"/>
    <property type="molecule type" value="Genomic_DNA"/>
</dbReference>
<gene>
    <name evidence="5" type="ORF">AB0T83_08390</name>
</gene>
<name>A0ABV3L5N7_9RHOB</name>
<evidence type="ECO:0000256" key="2">
    <source>
        <dbReference type="ARBA" id="ARBA00023315"/>
    </source>
</evidence>
<dbReference type="Pfam" id="PF00583">
    <property type="entry name" value="Acetyltransf_1"/>
    <property type="match status" value="1"/>
</dbReference>
<dbReference type="CDD" id="cd04301">
    <property type="entry name" value="NAT_SF"/>
    <property type="match status" value="1"/>
</dbReference>
<dbReference type="Gene3D" id="3.40.630.30">
    <property type="match status" value="1"/>
</dbReference>
<comment type="caution">
    <text evidence="5">The sequence shown here is derived from an EMBL/GenBank/DDBJ whole genome shotgun (WGS) entry which is preliminary data.</text>
</comment>
<evidence type="ECO:0000256" key="3">
    <source>
        <dbReference type="SAM" id="MobiDB-lite"/>
    </source>
</evidence>
<feature type="domain" description="N-acetyltransferase" evidence="4">
    <location>
        <begin position="1"/>
        <end position="145"/>
    </location>
</feature>
<organism evidence="5 6">
    <name type="scientific">Meridianimarinicoccus marinus</name>
    <dbReference type="NCBI Taxonomy" id="3231483"/>
    <lineage>
        <taxon>Bacteria</taxon>
        <taxon>Pseudomonadati</taxon>
        <taxon>Pseudomonadota</taxon>
        <taxon>Alphaproteobacteria</taxon>
        <taxon>Rhodobacterales</taxon>
        <taxon>Paracoccaceae</taxon>
        <taxon>Meridianimarinicoccus</taxon>
    </lineage>
</organism>
<dbReference type="PROSITE" id="PS51186">
    <property type="entry name" value="GNAT"/>
    <property type="match status" value="1"/>
</dbReference>
<sequence>MIRAARPSDLPQLAELYRRGAMANAGDVEKLQAHPELLELDVDLLDVIHVCEDPAGAIIGFAALTPSRPEAELLALFVDPFHTRKGIGRALLHAALGEAVSAGCTSCRLVVNSAAYGFYTRLGFEEIAQVETPLGPAPMMRRVLTEAAPGQTPAIPFPDAFQTPESEDS</sequence>
<reference evidence="5 6" key="1">
    <citation type="submission" date="2024-07" db="EMBL/GenBank/DDBJ databases">
        <authorList>
            <person name="Kang M."/>
        </authorList>
    </citation>
    <scope>NUCLEOTIDE SEQUENCE [LARGE SCALE GENOMIC DNA]</scope>
    <source>
        <strain evidence="5 6">DFM31</strain>
    </source>
</reference>
<dbReference type="InterPro" id="IPR016181">
    <property type="entry name" value="Acyl_CoA_acyltransferase"/>
</dbReference>
<dbReference type="InterPro" id="IPR000182">
    <property type="entry name" value="GNAT_dom"/>
</dbReference>
<dbReference type="SUPFAM" id="SSF55729">
    <property type="entry name" value="Acyl-CoA N-acyltransferases (Nat)"/>
    <property type="match status" value="1"/>
</dbReference>
<dbReference type="RefSeq" id="WP_366192582.1">
    <property type="nucleotide sequence ID" value="NZ_JBFBVU010000008.1"/>
</dbReference>
<feature type="region of interest" description="Disordered" evidence="3">
    <location>
        <begin position="150"/>
        <end position="169"/>
    </location>
</feature>
<evidence type="ECO:0000313" key="6">
    <source>
        <dbReference type="Proteomes" id="UP001553161"/>
    </source>
</evidence>